<dbReference type="GO" id="GO:0006508">
    <property type="term" value="P:proteolysis"/>
    <property type="evidence" value="ECO:0007669"/>
    <property type="project" value="UniProtKB-KW"/>
</dbReference>
<dbReference type="PANTHER" id="PTHR12378">
    <property type="entry name" value="DESUMOYLATING ISOPEPTIDASE"/>
    <property type="match status" value="1"/>
</dbReference>
<evidence type="ECO:0000313" key="6">
    <source>
        <dbReference type="Proteomes" id="UP001153636"/>
    </source>
</evidence>
<dbReference type="SMART" id="SM01179">
    <property type="entry name" value="DUF862"/>
    <property type="match status" value="1"/>
</dbReference>
<comment type="similarity">
    <text evidence="1">Belongs to the DeSI family.</text>
</comment>
<keyword evidence="2" id="KW-0645">Protease</keyword>
<keyword evidence="6" id="KW-1185">Reference proteome</keyword>
<sequence length="143" mass="15857">MPDTVVLYAYNLVDKVAPPTPITAWHLSVFVFDREFSYNGSDGVTVTSNNAEPHDTENMGRTNKTKEKLLKFIRVLRREFTVSNYNALTNNCQSFAQRVLTFLGIEKQIPLKYTLLPKATNGTLGPAAGFLGMLFKSSSSSSS</sequence>
<evidence type="ECO:0000256" key="1">
    <source>
        <dbReference type="ARBA" id="ARBA00008140"/>
    </source>
</evidence>
<dbReference type="AlphaFoldDB" id="A0A9P0C8M6"/>
<keyword evidence="3" id="KW-0378">Hydrolase</keyword>
<evidence type="ECO:0000259" key="4">
    <source>
        <dbReference type="PROSITE" id="PS51858"/>
    </source>
</evidence>
<evidence type="ECO:0000256" key="2">
    <source>
        <dbReference type="ARBA" id="ARBA00022670"/>
    </source>
</evidence>
<dbReference type="InterPro" id="IPR042266">
    <property type="entry name" value="PPPDE_sf"/>
</dbReference>
<evidence type="ECO:0000313" key="5">
    <source>
        <dbReference type="EMBL" id="CAH1099012.1"/>
    </source>
</evidence>
<name>A0A9P0C8M6_9CUCU</name>
<gene>
    <name evidence="5" type="ORF">PSYICH_LOCUS760</name>
</gene>
<dbReference type="EMBL" id="OV651813">
    <property type="protein sequence ID" value="CAH1099012.1"/>
    <property type="molecule type" value="Genomic_DNA"/>
</dbReference>
<accession>A0A9P0C8M6</accession>
<dbReference type="OrthoDB" id="21221at2759"/>
<reference evidence="5" key="1">
    <citation type="submission" date="2022-01" db="EMBL/GenBank/DDBJ databases">
        <authorList>
            <person name="King R."/>
        </authorList>
    </citation>
    <scope>NUCLEOTIDE SEQUENCE</scope>
</reference>
<organism evidence="5 6">
    <name type="scientific">Psylliodes chrysocephalus</name>
    <dbReference type="NCBI Taxonomy" id="3402493"/>
    <lineage>
        <taxon>Eukaryota</taxon>
        <taxon>Metazoa</taxon>
        <taxon>Ecdysozoa</taxon>
        <taxon>Arthropoda</taxon>
        <taxon>Hexapoda</taxon>
        <taxon>Insecta</taxon>
        <taxon>Pterygota</taxon>
        <taxon>Neoptera</taxon>
        <taxon>Endopterygota</taxon>
        <taxon>Coleoptera</taxon>
        <taxon>Polyphaga</taxon>
        <taxon>Cucujiformia</taxon>
        <taxon>Chrysomeloidea</taxon>
        <taxon>Chrysomelidae</taxon>
        <taxon>Galerucinae</taxon>
        <taxon>Alticini</taxon>
        <taxon>Psylliodes</taxon>
    </lineage>
</organism>
<dbReference type="GO" id="GO:0008233">
    <property type="term" value="F:peptidase activity"/>
    <property type="evidence" value="ECO:0007669"/>
    <property type="project" value="UniProtKB-KW"/>
</dbReference>
<dbReference type="Gene3D" id="3.90.1720.30">
    <property type="entry name" value="PPPDE domains"/>
    <property type="match status" value="1"/>
</dbReference>
<evidence type="ECO:0000256" key="3">
    <source>
        <dbReference type="ARBA" id="ARBA00022801"/>
    </source>
</evidence>
<dbReference type="InterPro" id="IPR008580">
    <property type="entry name" value="PPPDE_dom"/>
</dbReference>
<protein>
    <recommendedName>
        <fullName evidence="4">PPPDE domain-containing protein</fullName>
    </recommendedName>
</protein>
<dbReference type="PROSITE" id="PS51858">
    <property type="entry name" value="PPPDE"/>
    <property type="match status" value="1"/>
</dbReference>
<proteinExistence type="inferred from homology"/>
<dbReference type="GO" id="GO:0070646">
    <property type="term" value="P:protein modification by small protein removal"/>
    <property type="evidence" value="ECO:0007669"/>
    <property type="project" value="TreeGrafter"/>
</dbReference>
<dbReference type="Proteomes" id="UP001153636">
    <property type="component" value="Chromosome 1"/>
</dbReference>
<dbReference type="Pfam" id="PF05903">
    <property type="entry name" value="Peptidase_C97"/>
    <property type="match status" value="1"/>
</dbReference>
<feature type="domain" description="PPPDE" evidence="4">
    <location>
        <begin position="3"/>
        <end position="139"/>
    </location>
</feature>